<evidence type="ECO:0000256" key="2">
    <source>
        <dbReference type="ARBA" id="ARBA00012662"/>
    </source>
</evidence>
<feature type="signal peptide" evidence="6">
    <location>
        <begin position="1"/>
        <end position="18"/>
    </location>
</feature>
<feature type="chain" id="PRO_5045113397" description="alpha-L-fucosidase" evidence="6">
    <location>
        <begin position="19"/>
        <end position="467"/>
    </location>
</feature>
<dbReference type="Gene3D" id="2.60.120.260">
    <property type="entry name" value="Galactose-binding domain-like"/>
    <property type="match status" value="1"/>
</dbReference>
<dbReference type="SUPFAM" id="SSF51445">
    <property type="entry name" value="(Trans)glycosidases"/>
    <property type="match status" value="1"/>
</dbReference>
<evidence type="ECO:0000256" key="1">
    <source>
        <dbReference type="ARBA" id="ARBA00007951"/>
    </source>
</evidence>
<dbReference type="Gene3D" id="3.20.20.80">
    <property type="entry name" value="Glycosidases"/>
    <property type="match status" value="1"/>
</dbReference>
<sequence>MTGILNKLVLLAAGITTAAAGFSQPLPAPAQLAWQRAELGMVFHYDLHVFDGRQYGQGGNRISPVPDYNIFHPSQLDTDQWVKTAKDAGARFAILTATHETGFALYQSDVNPYCLKALRWKNGKADIVADFVASCRKYGIAPGIYIGIRWNAFMGVHDFKVQGADNAFRQNRQDYYNRMVEGMVEELCTRYGPLFEIWFDGGASDPADGAPDVLSIVEKHQPGALFYWNGQRSDARWGGSETGTVGYPCWSTFPYPSMLTARYPEIAANNYHLAKHGDSTGKYWMPAMSDAPLRGHNGRHEWFWEPGDDRSVYPLDHLLRMYEQSVGRNSTLILGLTPDTAGLVPAVDAKRLKEFGAAVRTRYDAPLGAFVPGSGVPEIRLGASRLVNQVMIGEDITQGERILSFFVEAKTGGRWQKVYAGTAVGHKHIATFPAVKAAALRLRIMHHRGTPALMVFNAYFNEEIQPK</sequence>
<dbReference type="SMART" id="SM00812">
    <property type="entry name" value="Alpha_L_fucos"/>
    <property type="match status" value="1"/>
</dbReference>
<organism evidence="8 9">
    <name type="scientific">Chitinophaga pollutisoli</name>
    <dbReference type="NCBI Taxonomy" id="3133966"/>
    <lineage>
        <taxon>Bacteria</taxon>
        <taxon>Pseudomonadati</taxon>
        <taxon>Bacteroidota</taxon>
        <taxon>Chitinophagia</taxon>
        <taxon>Chitinophagales</taxon>
        <taxon>Chitinophagaceae</taxon>
        <taxon>Chitinophaga</taxon>
    </lineage>
</organism>
<comment type="similarity">
    <text evidence="1">Belongs to the glycosyl hydrolase 29 family.</text>
</comment>
<dbReference type="InterPro" id="IPR017853">
    <property type="entry name" value="GH"/>
</dbReference>
<dbReference type="RefSeq" id="WP_341837154.1">
    <property type="nucleotide sequence ID" value="NZ_CP149822.1"/>
</dbReference>
<evidence type="ECO:0000259" key="7">
    <source>
        <dbReference type="Pfam" id="PF01120"/>
    </source>
</evidence>
<reference evidence="9" key="1">
    <citation type="submission" date="2024-03" db="EMBL/GenBank/DDBJ databases">
        <title>Chitinophaga horti sp. nov., isolated from garden soil.</title>
        <authorList>
            <person name="Lee D.S."/>
            <person name="Han D.M."/>
            <person name="Baek J.H."/>
            <person name="Choi D.G."/>
            <person name="Jeon J.H."/>
            <person name="Jeon C.O."/>
        </authorList>
    </citation>
    <scope>NUCLEOTIDE SEQUENCE [LARGE SCALE GENOMIC DNA]</scope>
    <source>
        <strain evidence="9">GPA1</strain>
    </source>
</reference>
<dbReference type="Pfam" id="PF01120">
    <property type="entry name" value="Alpha_L_fucos"/>
    <property type="match status" value="1"/>
</dbReference>
<dbReference type="InterPro" id="IPR000933">
    <property type="entry name" value="Glyco_hydro_29"/>
</dbReference>
<dbReference type="EC" id="3.2.1.51" evidence="2"/>
<evidence type="ECO:0000256" key="3">
    <source>
        <dbReference type="ARBA" id="ARBA00022729"/>
    </source>
</evidence>
<evidence type="ECO:0000256" key="5">
    <source>
        <dbReference type="ARBA" id="ARBA00023295"/>
    </source>
</evidence>
<dbReference type="Proteomes" id="UP001485459">
    <property type="component" value="Chromosome"/>
</dbReference>
<evidence type="ECO:0000256" key="6">
    <source>
        <dbReference type="SAM" id="SignalP"/>
    </source>
</evidence>
<keyword evidence="3 6" id="KW-0732">Signal</keyword>
<dbReference type="PANTHER" id="PTHR10030:SF37">
    <property type="entry name" value="ALPHA-L-FUCOSIDASE-RELATED"/>
    <property type="match status" value="1"/>
</dbReference>
<evidence type="ECO:0000313" key="8">
    <source>
        <dbReference type="EMBL" id="WZN42320.1"/>
    </source>
</evidence>
<keyword evidence="5" id="KW-0326">Glycosidase</keyword>
<dbReference type="EMBL" id="CP149822">
    <property type="protein sequence ID" value="WZN42320.1"/>
    <property type="molecule type" value="Genomic_DNA"/>
</dbReference>
<accession>A0ABZ2YSU0</accession>
<dbReference type="PANTHER" id="PTHR10030">
    <property type="entry name" value="ALPHA-L-FUCOSIDASE"/>
    <property type="match status" value="1"/>
</dbReference>
<dbReference type="InterPro" id="IPR057739">
    <property type="entry name" value="Glyco_hydro_29_N"/>
</dbReference>
<keyword evidence="4" id="KW-0378">Hydrolase</keyword>
<protein>
    <recommendedName>
        <fullName evidence="2">alpha-L-fucosidase</fullName>
        <ecNumber evidence="2">3.2.1.51</ecNumber>
    </recommendedName>
</protein>
<evidence type="ECO:0000313" key="9">
    <source>
        <dbReference type="Proteomes" id="UP001485459"/>
    </source>
</evidence>
<evidence type="ECO:0000256" key="4">
    <source>
        <dbReference type="ARBA" id="ARBA00022801"/>
    </source>
</evidence>
<keyword evidence="9" id="KW-1185">Reference proteome</keyword>
<name>A0ABZ2YSU0_9BACT</name>
<gene>
    <name evidence="8" type="ORF">WJU16_04650</name>
</gene>
<proteinExistence type="inferred from homology"/>
<feature type="domain" description="Glycoside hydrolase family 29 N-terminal" evidence="7">
    <location>
        <begin position="69"/>
        <end position="357"/>
    </location>
</feature>